<feature type="domain" description="DRBM" evidence="3">
    <location>
        <begin position="175"/>
        <end position="241"/>
    </location>
</feature>
<organism evidence="5 6">
    <name type="scientific">Clytia hemisphaerica</name>
    <dbReference type="NCBI Taxonomy" id="252671"/>
    <lineage>
        <taxon>Eukaryota</taxon>
        <taxon>Metazoa</taxon>
        <taxon>Cnidaria</taxon>
        <taxon>Hydrozoa</taxon>
        <taxon>Hydroidolina</taxon>
        <taxon>Leptothecata</taxon>
        <taxon>Obeliida</taxon>
        <taxon>Clytiidae</taxon>
        <taxon>Clytia</taxon>
    </lineage>
</organism>
<evidence type="ECO:0000256" key="2">
    <source>
        <dbReference type="SAM" id="MobiDB-lite"/>
    </source>
</evidence>
<keyword evidence="1" id="KW-0694">RNA-binding</keyword>
<reference evidence="5" key="1">
    <citation type="submission" date="2021-01" db="UniProtKB">
        <authorList>
            <consortium name="EnsemblMetazoa"/>
        </authorList>
    </citation>
    <scope>IDENTIFICATION</scope>
</reference>
<feature type="region of interest" description="Disordered" evidence="2">
    <location>
        <begin position="1"/>
        <end position="48"/>
    </location>
</feature>
<dbReference type="SMART" id="SM00358">
    <property type="entry name" value="DSRM"/>
    <property type="match status" value="4"/>
</dbReference>
<dbReference type="SUPFAM" id="SSF54768">
    <property type="entry name" value="dsRNA-binding domain-like"/>
    <property type="match status" value="4"/>
</dbReference>
<dbReference type="Proteomes" id="UP000594262">
    <property type="component" value="Unplaced"/>
</dbReference>
<dbReference type="AlphaFoldDB" id="A0A7M6DQM3"/>
<protein>
    <submittedName>
        <fullName evidence="5">Uncharacterized protein</fullName>
    </submittedName>
</protein>
<feature type="compositionally biased region" description="Low complexity" evidence="2">
    <location>
        <begin position="247"/>
        <end position="259"/>
    </location>
</feature>
<dbReference type="GO" id="GO:0003726">
    <property type="term" value="F:double-stranded RNA adenosine deaminase activity"/>
    <property type="evidence" value="ECO:0007669"/>
    <property type="project" value="TreeGrafter"/>
</dbReference>
<dbReference type="InterPro" id="IPR014720">
    <property type="entry name" value="dsRBD_dom"/>
</dbReference>
<feature type="domain" description="DRBM" evidence="3">
    <location>
        <begin position="275"/>
        <end position="332"/>
    </location>
</feature>
<evidence type="ECO:0000256" key="1">
    <source>
        <dbReference type="PROSITE-ProRule" id="PRU00266"/>
    </source>
</evidence>
<evidence type="ECO:0000313" key="5">
    <source>
        <dbReference type="EnsemblMetazoa" id="CLYHEMP022883.3"/>
    </source>
</evidence>
<dbReference type="EnsemblMetazoa" id="CLYHEMT022883.3">
    <property type="protein sequence ID" value="CLYHEMP022883.3"/>
    <property type="gene ID" value="CLYHEMG022883"/>
</dbReference>
<dbReference type="GO" id="GO:0008251">
    <property type="term" value="F:tRNA-specific adenosine deaminase activity"/>
    <property type="evidence" value="ECO:0007669"/>
    <property type="project" value="TreeGrafter"/>
</dbReference>
<dbReference type="Gene3D" id="3.30.160.20">
    <property type="match status" value="4"/>
</dbReference>
<dbReference type="GO" id="GO:0005737">
    <property type="term" value="C:cytoplasm"/>
    <property type="evidence" value="ECO:0007669"/>
    <property type="project" value="TreeGrafter"/>
</dbReference>
<feature type="domain" description="DRBM" evidence="3">
    <location>
        <begin position="107"/>
        <end position="145"/>
    </location>
</feature>
<dbReference type="GO" id="GO:0006382">
    <property type="term" value="P:adenosine to inosine editing"/>
    <property type="evidence" value="ECO:0007669"/>
    <property type="project" value="TreeGrafter"/>
</dbReference>
<dbReference type="CDD" id="cd00048">
    <property type="entry name" value="DSRM_SF"/>
    <property type="match status" value="1"/>
</dbReference>
<keyword evidence="6" id="KW-1185">Reference proteome</keyword>
<dbReference type="GO" id="GO:0005730">
    <property type="term" value="C:nucleolus"/>
    <property type="evidence" value="ECO:0007669"/>
    <property type="project" value="TreeGrafter"/>
</dbReference>
<dbReference type="OrthoDB" id="10268011at2759"/>
<dbReference type="GO" id="GO:0003725">
    <property type="term" value="F:double-stranded RNA binding"/>
    <property type="evidence" value="ECO:0007669"/>
    <property type="project" value="TreeGrafter"/>
</dbReference>
<dbReference type="PROSITE" id="PS50141">
    <property type="entry name" value="A_DEAMIN_EDITASE"/>
    <property type="match status" value="1"/>
</dbReference>
<feature type="compositionally biased region" description="Basic and acidic residues" evidence="2">
    <location>
        <begin position="1"/>
        <end position="10"/>
    </location>
</feature>
<dbReference type="Pfam" id="PF02137">
    <property type="entry name" value="A_deamin"/>
    <property type="match status" value="1"/>
</dbReference>
<name>A0A7M6DQM3_9CNID</name>
<dbReference type="PANTHER" id="PTHR10910:SF62">
    <property type="entry name" value="AT07585P-RELATED"/>
    <property type="match status" value="1"/>
</dbReference>
<feature type="domain" description="DRBM" evidence="3">
    <location>
        <begin position="394"/>
        <end position="423"/>
    </location>
</feature>
<evidence type="ECO:0000313" key="6">
    <source>
        <dbReference type="Proteomes" id="UP000594262"/>
    </source>
</evidence>
<evidence type="ECO:0000259" key="3">
    <source>
        <dbReference type="PROSITE" id="PS50137"/>
    </source>
</evidence>
<dbReference type="SMART" id="SM00552">
    <property type="entry name" value="ADEAMc"/>
    <property type="match status" value="1"/>
</dbReference>
<feature type="region of interest" description="Disordered" evidence="2">
    <location>
        <begin position="238"/>
        <end position="266"/>
    </location>
</feature>
<dbReference type="GO" id="GO:0006396">
    <property type="term" value="P:RNA processing"/>
    <property type="evidence" value="ECO:0007669"/>
    <property type="project" value="InterPro"/>
</dbReference>
<proteinExistence type="predicted"/>
<sequence>MPGRERDERLLYAPPSSRNSGLGPWGSNRYSPTSGYGRNGGNGQRPGVAHIMGPMSPPQAVAHKFSQLFSNRPAINVEKARTFPVMVLSEIFPDIKIEWTEGSGRGDRQFKVEAEVQGRRFFGEGRSKKIAKLNLAKTILLCMYDIHDFKDAVETTPKSSQKKSTDHETQMEKKFPLTQLKTLAGDDLTIDVQQQDELNDQGEKIFIATIVVRGVAYEAIGKHKNLARLRAAKKALDSLRPKKEGGSDSSLNDSMNSDSGPKEVDTTRHPTMVFYEMYRDVQFNCEETKGSNGLNEYLVEAEVEGKKYTGKACSKKKAKLRLVLNAFEDLRDIPLAEWSGIDLNETMEDRTLSNNPAANHPIVLLLKLNPQTRFVVTEDYDCEITSKYKAIAYVGDRQFSGEGPNKKCAKTVAARGALQELFGIDADNYVEETRNDIFEDNEPKKEVPVELSNRIADAVQKKFLEVFQGETQCKVIAAFVVADCQTSIEEPDLRVVSIGTGTKCITGEMIDHKGQTLNDCHGEIIACRGFRRFMFDELIKALKSDEDTLFERIPSTKKYRLKAQHKIYLFVNTAPCGDGRVFTLQTQQQQGAKNKTAGLLRTKIENGQGTIPVPENNIQTSDGILEGERLRTMSCSDKILKWNALGVQGALLSYFIDPIYLEGIVIGLHYNYDALCRALYKRAIKMDDCPGDYRLNRPALGSPNNMETSRDTSKATSNSFNWYHQERTAEAVNATNGKTVILTPSRLCKLNFFDKFMQSLKLHPDRVEPRTYQSAKSYATDYQKTKELFFKSLEDTTCGKWIGKPYEHDMFGY</sequence>
<dbReference type="PROSITE" id="PS50137">
    <property type="entry name" value="DS_RBD"/>
    <property type="match status" value="4"/>
</dbReference>
<dbReference type="PANTHER" id="PTHR10910">
    <property type="entry name" value="EUKARYOTE SPECIFIC DSRNA BINDING PROTEIN"/>
    <property type="match status" value="1"/>
</dbReference>
<feature type="domain" description="A to I editase" evidence="4">
    <location>
        <begin position="497"/>
        <end position="811"/>
    </location>
</feature>
<accession>A0A7M6DQM3</accession>
<evidence type="ECO:0000259" key="4">
    <source>
        <dbReference type="PROSITE" id="PS50141"/>
    </source>
</evidence>
<dbReference type="InterPro" id="IPR002466">
    <property type="entry name" value="A_deamin"/>
</dbReference>